<feature type="domain" description="HTH crp-type" evidence="5">
    <location>
        <begin position="147"/>
        <end position="213"/>
    </location>
</feature>
<evidence type="ECO:0000256" key="2">
    <source>
        <dbReference type="ARBA" id="ARBA00023125"/>
    </source>
</evidence>
<dbReference type="Proteomes" id="UP001205890">
    <property type="component" value="Unassembled WGS sequence"/>
</dbReference>
<dbReference type="Pfam" id="PF00027">
    <property type="entry name" value="cNMP_binding"/>
    <property type="match status" value="1"/>
</dbReference>
<dbReference type="RefSeq" id="WP_254745736.1">
    <property type="nucleotide sequence ID" value="NZ_JANCLU010000025.1"/>
</dbReference>
<keyword evidence="1" id="KW-0805">Transcription regulation</keyword>
<feature type="domain" description="Cyclic nucleotide-binding" evidence="4">
    <location>
        <begin position="44"/>
        <end position="114"/>
    </location>
</feature>
<gene>
    <name evidence="6" type="ORF">NK718_19465</name>
</gene>
<dbReference type="Gene3D" id="2.60.120.10">
    <property type="entry name" value="Jelly Rolls"/>
    <property type="match status" value="1"/>
</dbReference>
<keyword evidence="7" id="KW-1185">Reference proteome</keyword>
<evidence type="ECO:0000313" key="7">
    <source>
        <dbReference type="Proteomes" id="UP001205890"/>
    </source>
</evidence>
<keyword evidence="2" id="KW-0238">DNA-binding</keyword>
<dbReference type="InterPro" id="IPR000595">
    <property type="entry name" value="cNMP-bd_dom"/>
</dbReference>
<protein>
    <submittedName>
        <fullName evidence="6">Crp/Fnr family transcriptional regulator</fullName>
    </submittedName>
</protein>
<evidence type="ECO:0000313" key="6">
    <source>
        <dbReference type="EMBL" id="MCP8940710.1"/>
    </source>
</evidence>
<reference evidence="6 7" key="1">
    <citation type="submission" date="2022-07" db="EMBL/GenBank/DDBJ databases">
        <authorList>
            <person name="Li W.-J."/>
            <person name="Deng Q.-Q."/>
        </authorList>
    </citation>
    <scope>NUCLEOTIDE SEQUENCE [LARGE SCALE GENOMIC DNA]</scope>
    <source>
        <strain evidence="6 7">SYSU M60028</strain>
    </source>
</reference>
<dbReference type="InterPro" id="IPR036390">
    <property type="entry name" value="WH_DNA-bd_sf"/>
</dbReference>
<evidence type="ECO:0000256" key="3">
    <source>
        <dbReference type="ARBA" id="ARBA00023163"/>
    </source>
</evidence>
<dbReference type="InterPro" id="IPR012318">
    <property type="entry name" value="HTH_CRP"/>
</dbReference>
<dbReference type="EMBL" id="JANCLU010000025">
    <property type="protein sequence ID" value="MCP8940710.1"/>
    <property type="molecule type" value="Genomic_DNA"/>
</dbReference>
<keyword evidence="3" id="KW-0804">Transcription</keyword>
<organism evidence="6 7">
    <name type="scientific">Alsobacter ponti</name>
    <dbReference type="NCBI Taxonomy" id="2962936"/>
    <lineage>
        <taxon>Bacteria</taxon>
        <taxon>Pseudomonadati</taxon>
        <taxon>Pseudomonadota</taxon>
        <taxon>Alphaproteobacteria</taxon>
        <taxon>Hyphomicrobiales</taxon>
        <taxon>Alsobacteraceae</taxon>
        <taxon>Alsobacter</taxon>
    </lineage>
</organism>
<comment type="caution">
    <text evidence="6">The sequence shown here is derived from an EMBL/GenBank/DDBJ whole genome shotgun (WGS) entry which is preliminary data.</text>
</comment>
<dbReference type="Pfam" id="PF13545">
    <property type="entry name" value="HTH_Crp_2"/>
    <property type="match status" value="1"/>
</dbReference>
<evidence type="ECO:0000259" key="4">
    <source>
        <dbReference type="Pfam" id="PF00027"/>
    </source>
</evidence>
<sequence>MTGGVHNLLLRVLPERERGLLLANAERVAFRKRESVDCGPAGHECVLFVESGMVSVMREAAPGLAAEVGMIGWEGLVGLPALLDADDTLHRYVAQTQVEALRVSAASVRALMASSEAVHALVLRLAHCAAAQFAATAFANAAFNVEARLARWLLMAHDRLPGGDIALTHDMLSTMLSVRRASITLAMHELEGAQAVRGSRGLVTIRDRAKLIAIAGASYGEAEAEYRRLIGATPATGHLAPMPA</sequence>
<dbReference type="InterPro" id="IPR036388">
    <property type="entry name" value="WH-like_DNA-bd_sf"/>
</dbReference>
<name>A0ABT1LGS5_9HYPH</name>
<accession>A0ABT1LGS5</accession>
<proteinExistence type="predicted"/>
<evidence type="ECO:0000259" key="5">
    <source>
        <dbReference type="Pfam" id="PF13545"/>
    </source>
</evidence>
<dbReference type="InterPro" id="IPR018490">
    <property type="entry name" value="cNMP-bd_dom_sf"/>
</dbReference>
<dbReference type="Gene3D" id="1.10.10.10">
    <property type="entry name" value="Winged helix-like DNA-binding domain superfamily/Winged helix DNA-binding domain"/>
    <property type="match status" value="1"/>
</dbReference>
<dbReference type="SUPFAM" id="SSF46785">
    <property type="entry name" value="Winged helix' DNA-binding domain"/>
    <property type="match status" value="1"/>
</dbReference>
<dbReference type="SUPFAM" id="SSF51206">
    <property type="entry name" value="cAMP-binding domain-like"/>
    <property type="match status" value="1"/>
</dbReference>
<evidence type="ECO:0000256" key="1">
    <source>
        <dbReference type="ARBA" id="ARBA00023015"/>
    </source>
</evidence>
<dbReference type="InterPro" id="IPR014710">
    <property type="entry name" value="RmlC-like_jellyroll"/>
</dbReference>